<dbReference type="RefSeq" id="XP_026687948.1">
    <property type="nucleotide sequence ID" value="XM_026832147.1"/>
</dbReference>
<name>A0A3Q0JLD7_DIACI</name>
<dbReference type="InterPro" id="IPR029000">
    <property type="entry name" value="Cyclophilin-like_dom_sf"/>
</dbReference>
<dbReference type="GO" id="GO:0005737">
    <property type="term" value="C:cytoplasm"/>
    <property type="evidence" value="ECO:0007669"/>
    <property type="project" value="TreeGrafter"/>
</dbReference>
<keyword evidence="1" id="KW-0413">Isomerase</keyword>
<gene>
    <name evidence="4" type="primary">LOC103521491</name>
</gene>
<protein>
    <recommendedName>
        <fullName evidence="1">Peptidyl-prolyl cis-trans isomerase</fullName>
        <shortName evidence="1">PPIase</shortName>
        <ecNumber evidence="1">5.2.1.8</ecNumber>
    </recommendedName>
</protein>
<evidence type="ECO:0000313" key="3">
    <source>
        <dbReference type="Proteomes" id="UP000079169"/>
    </source>
</evidence>
<feature type="non-terminal residue" evidence="4">
    <location>
        <position position="233"/>
    </location>
</feature>
<dbReference type="PaxDb" id="121845-A0A3Q0JLD7"/>
<dbReference type="GeneID" id="103521491"/>
<dbReference type="STRING" id="121845.A0A3Q0JLD7"/>
<dbReference type="PRINTS" id="PR00153">
    <property type="entry name" value="CSAPPISMRASE"/>
</dbReference>
<dbReference type="PANTHER" id="PTHR11071:SF561">
    <property type="entry name" value="PEPTIDYL-PROLYL CIS-TRANS ISOMERASE D-RELATED"/>
    <property type="match status" value="1"/>
</dbReference>
<keyword evidence="3" id="KW-1185">Reference proteome</keyword>
<dbReference type="Proteomes" id="UP000079169">
    <property type="component" value="Unplaced"/>
</dbReference>
<dbReference type="AlphaFoldDB" id="A0A3Q0JLD7"/>
<dbReference type="KEGG" id="dci:103521491"/>
<comment type="function">
    <text evidence="1">PPIases accelerate the folding of proteins. It catalyzes the cis-trans isomerization of proline imidic peptide bonds in oligopeptides.</text>
</comment>
<feature type="domain" description="PPIase cyclophilin-type" evidence="2">
    <location>
        <begin position="1"/>
        <end position="137"/>
    </location>
</feature>
<reference evidence="4" key="1">
    <citation type="submission" date="2025-08" db="UniProtKB">
        <authorList>
            <consortium name="RefSeq"/>
        </authorList>
    </citation>
    <scope>IDENTIFICATION</scope>
</reference>
<dbReference type="EC" id="5.2.1.8" evidence="1"/>
<dbReference type="PANTHER" id="PTHR11071">
    <property type="entry name" value="PEPTIDYL-PROLYL CIS-TRANS ISOMERASE"/>
    <property type="match status" value="1"/>
</dbReference>
<evidence type="ECO:0000256" key="1">
    <source>
        <dbReference type="RuleBase" id="RU363019"/>
    </source>
</evidence>
<dbReference type="Pfam" id="PF00160">
    <property type="entry name" value="Pro_isomerase"/>
    <property type="match status" value="1"/>
</dbReference>
<dbReference type="GO" id="GO:0003755">
    <property type="term" value="F:peptidyl-prolyl cis-trans isomerase activity"/>
    <property type="evidence" value="ECO:0007669"/>
    <property type="project" value="UniProtKB-UniRule"/>
</dbReference>
<dbReference type="SUPFAM" id="SSF50891">
    <property type="entry name" value="Cyclophilin-like"/>
    <property type="match status" value="1"/>
</dbReference>
<dbReference type="PROSITE" id="PS50072">
    <property type="entry name" value="CSA_PPIASE_2"/>
    <property type="match status" value="1"/>
</dbReference>
<accession>A0A3Q0JLD7</accession>
<comment type="catalytic activity">
    <reaction evidence="1">
        <text>[protein]-peptidylproline (omega=180) = [protein]-peptidylproline (omega=0)</text>
        <dbReference type="Rhea" id="RHEA:16237"/>
        <dbReference type="Rhea" id="RHEA-COMP:10747"/>
        <dbReference type="Rhea" id="RHEA-COMP:10748"/>
        <dbReference type="ChEBI" id="CHEBI:83833"/>
        <dbReference type="ChEBI" id="CHEBI:83834"/>
        <dbReference type="EC" id="5.2.1.8"/>
    </reaction>
</comment>
<dbReference type="Gene3D" id="2.40.100.10">
    <property type="entry name" value="Cyclophilin-like"/>
    <property type="match status" value="1"/>
</dbReference>
<feature type="non-terminal residue" evidence="4">
    <location>
        <position position="1"/>
    </location>
</feature>
<evidence type="ECO:0000259" key="2">
    <source>
        <dbReference type="PROSITE" id="PS50072"/>
    </source>
</evidence>
<keyword evidence="1" id="KW-0697">Rotamase</keyword>
<sequence>YSNIVPRTCEHFLQYVRTTLEEKRDYGIPGYIGTQVHRICSPSFLQAGDIDQYTPIFSDECFDVLHNRRGVVSFSNVGPDTNRCQFIISLNPNPWMDRKYVAFGQIVEGMGVLDQIESIPTYYESPRKNIEILNCGILPLKPTSEDEVKSHDLISENQIFPDVPSVSFYDIKSVPDESDETFLRRDFKKLIVDHFNQLPLPVLDKVHPSDVRSDHLLLDRYAKGLQSLVIIGV</sequence>
<proteinExistence type="inferred from homology"/>
<dbReference type="InterPro" id="IPR002130">
    <property type="entry name" value="Cyclophilin-type_PPIase_dom"/>
</dbReference>
<organism evidence="3 4">
    <name type="scientific">Diaphorina citri</name>
    <name type="common">Asian citrus psyllid</name>
    <dbReference type="NCBI Taxonomy" id="121845"/>
    <lineage>
        <taxon>Eukaryota</taxon>
        <taxon>Metazoa</taxon>
        <taxon>Ecdysozoa</taxon>
        <taxon>Arthropoda</taxon>
        <taxon>Hexapoda</taxon>
        <taxon>Insecta</taxon>
        <taxon>Pterygota</taxon>
        <taxon>Neoptera</taxon>
        <taxon>Paraneoptera</taxon>
        <taxon>Hemiptera</taxon>
        <taxon>Sternorrhyncha</taxon>
        <taxon>Psylloidea</taxon>
        <taxon>Psyllidae</taxon>
        <taxon>Diaphorininae</taxon>
        <taxon>Diaphorina</taxon>
    </lineage>
</organism>
<comment type="similarity">
    <text evidence="1">Belongs to the cyclophilin-type PPIase family.</text>
</comment>
<evidence type="ECO:0000313" key="4">
    <source>
        <dbReference type="RefSeq" id="XP_026687948.1"/>
    </source>
</evidence>